<keyword evidence="4" id="KW-0813">Transport</keyword>
<evidence type="ECO:0000256" key="2">
    <source>
        <dbReference type="ARBA" id="ARBA00010082"/>
    </source>
</evidence>
<feature type="region of interest" description="Disordered" evidence="7">
    <location>
        <begin position="351"/>
        <end position="515"/>
    </location>
</feature>
<evidence type="ECO:0000313" key="9">
    <source>
        <dbReference type="EMBL" id="OAA53661.1"/>
    </source>
</evidence>
<dbReference type="PANTHER" id="PTHR40012">
    <property type="entry name" value="AUTOPHAGY-RELATED PROTEIN 29"/>
    <property type="match status" value="1"/>
</dbReference>
<feature type="compositionally biased region" description="Low complexity" evidence="7">
    <location>
        <begin position="42"/>
        <end position="57"/>
    </location>
</feature>
<dbReference type="STRING" id="1081102.A0A167LXW7"/>
<dbReference type="GO" id="GO:0000407">
    <property type="term" value="C:phagophore assembly site"/>
    <property type="evidence" value="ECO:0007669"/>
    <property type="project" value="UniProtKB-SubCell"/>
</dbReference>
<accession>A0A167LXW7</accession>
<evidence type="ECO:0000256" key="5">
    <source>
        <dbReference type="ARBA" id="ARBA00022927"/>
    </source>
</evidence>
<comment type="subcellular location">
    <subcellularLocation>
        <location evidence="1">Preautophagosomal structure</location>
    </subcellularLocation>
</comment>
<reference evidence="9 10" key="1">
    <citation type="journal article" date="2016" name="Genome Biol. Evol.">
        <title>Divergent and convergent evolution of fungal pathogenicity.</title>
        <authorList>
            <person name="Shang Y."/>
            <person name="Xiao G."/>
            <person name="Zheng P."/>
            <person name="Cen K."/>
            <person name="Zhan S."/>
            <person name="Wang C."/>
        </authorList>
    </citation>
    <scope>NUCLEOTIDE SEQUENCE [LARGE SCALE GENOMIC DNA]</scope>
    <source>
        <strain evidence="9 10">RCEF 264</strain>
    </source>
</reference>
<feature type="region of interest" description="Disordered" evidence="7">
    <location>
        <begin position="558"/>
        <end position="612"/>
    </location>
</feature>
<name>A0A167LXW7_9HYPO</name>
<gene>
    <name evidence="9" type="ORF">SPI_09368</name>
</gene>
<keyword evidence="10" id="KW-1185">Reference proteome</keyword>
<dbReference type="OrthoDB" id="21072at2759"/>
<dbReference type="AlphaFoldDB" id="A0A167LXW7"/>
<protein>
    <recommendedName>
        <fullName evidence="3">Autophagy-related protein 29</fullName>
    </recommendedName>
</protein>
<comment type="caution">
    <text evidence="9">The sequence shown here is derived from an EMBL/GenBank/DDBJ whole genome shotgun (WGS) entry which is preliminary data.</text>
</comment>
<sequence>MDTNPQHESFSNLLLRFPGDPIAVPPAATTTTTATRPDEQQHQQTQQQQPNPPKQRQGASSKANPPSRPPTPPSSTYTVYIRVPALRNGFLDPPDVDWSHEKDDVLWGVLSRGSKKDIDWEELYAAVPSKQPLSTFFRSLIPYSANQFDVPVDFLLVQATILTERHVSQVRAQTRKVAALGGGVRVDSPLHSPARATATGGGSGSGNQSPSVGTAETGRFPLPDSQPRTGTPPPEAMGQTLSGCGNAGDGLNRFRAADGSGSSTPIGGNSRRPSQEPDQARPPQLKRNSLDDAEASVYRSDRNASRSDRTIPAPTAMQVAQTGVQPRRLLSSISIHPSASPDVVGRQCVAYKNGKEEANMVRKDGDDSESPTTTSSSSSSSSSTPSEPVTSRIFKRPPGYQQLQQKQREDVADRPSTLSKAVGGNDGDGRELGVPSSGESDDGNESETQAAFLPFKTPTLLAASSSKSGSSSHHHRPFRYSGWHPEQQPQRRQKQQSKKSSPYSLSASASPTTKALKCPTAAIGGLTRNGSQSSIATVCPVATGNSPAMTTATAVAAARLQSSRQPGVRSPPALHHAHSKRAAAANKGVPSASREGSETGTTPSMGSSFSDLDDVSLTQSVLDEALASHVEDTVVGTTGVGHGSSTEAVLTPSMRNRWQR</sequence>
<feature type="region of interest" description="Disordered" evidence="7">
    <location>
        <begin position="635"/>
        <end position="660"/>
    </location>
</feature>
<evidence type="ECO:0000313" key="10">
    <source>
        <dbReference type="Proteomes" id="UP000076874"/>
    </source>
</evidence>
<dbReference type="Pfam" id="PF18388">
    <property type="entry name" value="ATG29_N"/>
    <property type="match status" value="1"/>
</dbReference>
<feature type="compositionally biased region" description="Low complexity" evidence="7">
    <location>
        <begin position="370"/>
        <end position="391"/>
    </location>
</feature>
<keyword evidence="5" id="KW-0653">Protein transport</keyword>
<feature type="domain" description="Atg29 N-terminal" evidence="8">
    <location>
        <begin position="77"/>
        <end position="124"/>
    </location>
</feature>
<feature type="compositionally biased region" description="Basic and acidic residues" evidence="7">
    <location>
        <begin position="299"/>
        <end position="309"/>
    </location>
</feature>
<evidence type="ECO:0000256" key="7">
    <source>
        <dbReference type="SAM" id="MobiDB-lite"/>
    </source>
</evidence>
<evidence type="ECO:0000259" key="8">
    <source>
        <dbReference type="Pfam" id="PF18388"/>
    </source>
</evidence>
<feature type="compositionally biased region" description="Polar residues" evidence="7">
    <location>
        <begin position="598"/>
        <end position="612"/>
    </location>
</feature>
<comment type="similarity">
    <text evidence="2">Belongs to the ATG29 family.</text>
</comment>
<dbReference type="InterPro" id="IPR040666">
    <property type="entry name" value="Atg29_N"/>
</dbReference>
<evidence type="ECO:0000256" key="6">
    <source>
        <dbReference type="ARBA" id="ARBA00023006"/>
    </source>
</evidence>
<organism evidence="9 10">
    <name type="scientific">Niveomyces insectorum RCEF 264</name>
    <dbReference type="NCBI Taxonomy" id="1081102"/>
    <lineage>
        <taxon>Eukaryota</taxon>
        <taxon>Fungi</taxon>
        <taxon>Dikarya</taxon>
        <taxon>Ascomycota</taxon>
        <taxon>Pezizomycotina</taxon>
        <taxon>Sordariomycetes</taxon>
        <taxon>Hypocreomycetidae</taxon>
        <taxon>Hypocreales</taxon>
        <taxon>Cordycipitaceae</taxon>
        <taxon>Niveomyces</taxon>
    </lineage>
</organism>
<dbReference type="EMBL" id="AZHD01000028">
    <property type="protein sequence ID" value="OAA53661.1"/>
    <property type="molecule type" value="Genomic_DNA"/>
</dbReference>
<feature type="region of interest" description="Disordered" evidence="7">
    <location>
        <begin position="1"/>
        <end position="77"/>
    </location>
</feature>
<dbReference type="Gene3D" id="1.10.10.2570">
    <property type="match status" value="1"/>
</dbReference>
<dbReference type="Proteomes" id="UP000076874">
    <property type="component" value="Unassembled WGS sequence"/>
</dbReference>
<dbReference type="InterPro" id="IPR039362">
    <property type="entry name" value="ATG29_sf"/>
</dbReference>
<dbReference type="InterPro" id="IPR039113">
    <property type="entry name" value="ATG29"/>
</dbReference>
<feature type="compositionally biased region" description="Low complexity" evidence="7">
    <location>
        <begin position="498"/>
        <end position="511"/>
    </location>
</feature>
<keyword evidence="6" id="KW-0072">Autophagy</keyword>
<evidence type="ECO:0000256" key="4">
    <source>
        <dbReference type="ARBA" id="ARBA00022448"/>
    </source>
</evidence>
<feature type="region of interest" description="Disordered" evidence="7">
    <location>
        <begin position="184"/>
        <end position="324"/>
    </location>
</feature>
<proteinExistence type="inferred from homology"/>
<evidence type="ECO:0000256" key="3">
    <source>
        <dbReference type="ARBA" id="ARBA00013784"/>
    </source>
</evidence>
<evidence type="ECO:0000256" key="1">
    <source>
        <dbReference type="ARBA" id="ARBA00004329"/>
    </source>
</evidence>
<dbReference type="GO" id="GO:0000045">
    <property type="term" value="P:autophagosome assembly"/>
    <property type="evidence" value="ECO:0007669"/>
    <property type="project" value="InterPro"/>
</dbReference>
<feature type="compositionally biased region" description="Polar residues" evidence="7">
    <location>
        <begin position="1"/>
        <end position="12"/>
    </location>
</feature>
<dbReference type="GO" id="GO:0015031">
    <property type="term" value="P:protein transport"/>
    <property type="evidence" value="ECO:0007669"/>
    <property type="project" value="UniProtKB-KW"/>
</dbReference>
<feature type="compositionally biased region" description="Low complexity" evidence="7">
    <location>
        <begin position="635"/>
        <end position="647"/>
    </location>
</feature>
<feature type="compositionally biased region" description="Basic and acidic residues" evidence="7">
    <location>
        <begin position="353"/>
        <end position="365"/>
    </location>
</feature>
<dbReference type="PANTHER" id="PTHR40012:SF1">
    <property type="entry name" value="AUTOPHAGY-RELATED PROTEIN 29"/>
    <property type="match status" value="1"/>
</dbReference>